<comment type="caution">
    <text evidence="1">The sequence shown here is derived from an EMBL/GenBank/DDBJ whole genome shotgun (WGS) entry which is preliminary data.</text>
</comment>
<evidence type="ECO:0000313" key="1">
    <source>
        <dbReference type="EMBL" id="MEY8537657.1"/>
    </source>
</evidence>
<evidence type="ECO:0000313" key="2">
    <source>
        <dbReference type="Proteomes" id="UP001565242"/>
    </source>
</evidence>
<dbReference type="EMBL" id="JBCLSQ010000008">
    <property type="protein sequence ID" value="MEY8537657.1"/>
    <property type="molecule type" value="Genomic_DNA"/>
</dbReference>
<gene>
    <name evidence="1" type="ORF">AALM99_04265</name>
</gene>
<sequence length="248" mass="28373">MTEKRAMKIAPIIVRHAPEEKKSLLKEFEQTQNIRLPVNLKQALRSLNYKELGNILAFVSERITEARTNSNENRKGKEKMKNTIKIITRNEVKALDSQSIYGYIFSDGEFFLKSPTVLHEQMSSFDDFIYEHNLENLEYIILKDKNKVSGLSAFKVVGKLTDKQEQPHKAPIREEQKALKDIAQKSSDQETYDRLPTEDKLNVDMLNKLHEVQDHVLNSGQTIVSMNQVKTAISILESSLGVIDKAEG</sequence>
<proteinExistence type="predicted"/>
<name>A0ABV4DAT6_9LACT</name>
<accession>A0ABV4DAT6</accession>
<reference evidence="1 2" key="1">
    <citation type="submission" date="2024-03" db="EMBL/GenBank/DDBJ databases">
        <title>Mouse gut bacterial collection (mGBC) of GemPharmatech.</title>
        <authorList>
            <person name="He Y."/>
            <person name="Dong L."/>
            <person name="Wu D."/>
            <person name="Gao X."/>
            <person name="Lin Z."/>
        </authorList>
    </citation>
    <scope>NUCLEOTIDE SEQUENCE [LARGE SCALE GENOMIC DNA]</scope>
    <source>
        <strain evidence="1 2">20-218</strain>
    </source>
</reference>
<dbReference type="Proteomes" id="UP001565242">
    <property type="component" value="Unassembled WGS sequence"/>
</dbReference>
<keyword evidence="2" id="KW-1185">Reference proteome</keyword>
<organism evidence="1 2">
    <name type="scientific">Lactococcus muris</name>
    <dbReference type="NCBI Taxonomy" id="2941330"/>
    <lineage>
        <taxon>Bacteria</taxon>
        <taxon>Bacillati</taxon>
        <taxon>Bacillota</taxon>
        <taxon>Bacilli</taxon>
        <taxon>Lactobacillales</taxon>
        <taxon>Streptococcaceae</taxon>
        <taxon>Lactococcus</taxon>
    </lineage>
</organism>
<protein>
    <submittedName>
        <fullName evidence="1">Uncharacterized protein</fullName>
    </submittedName>
</protein>